<proteinExistence type="predicted"/>
<comment type="caution">
    <text evidence="2">The sequence shown here is derived from an EMBL/GenBank/DDBJ whole genome shotgun (WGS) entry which is preliminary data.</text>
</comment>
<dbReference type="Proteomes" id="UP000054988">
    <property type="component" value="Unassembled WGS sequence"/>
</dbReference>
<evidence type="ECO:0000256" key="1">
    <source>
        <dbReference type="SAM" id="MobiDB-lite"/>
    </source>
</evidence>
<evidence type="ECO:0000313" key="3">
    <source>
        <dbReference type="Proteomes" id="UP000054988"/>
    </source>
</evidence>
<gene>
    <name evidence="2" type="ORF">WG66_8136</name>
</gene>
<feature type="compositionally biased region" description="Basic and acidic residues" evidence="1">
    <location>
        <begin position="10"/>
        <end position="19"/>
    </location>
</feature>
<reference evidence="2 3" key="1">
    <citation type="submission" date="2015-12" db="EMBL/GenBank/DDBJ databases">
        <title>Draft genome sequence of Moniliophthora roreri, the causal agent of frosty pod rot of cacao.</title>
        <authorList>
            <person name="Aime M.C."/>
            <person name="Diaz-Valderrama J.R."/>
            <person name="Kijpornyongpan T."/>
            <person name="Phillips-Mora W."/>
        </authorList>
    </citation>
    <scope>NUCLEOTIDE SEQUENCE [LARGE SCALE GENOMIC DNA]</scope>
    <source>
        <strain evidence="2 3">MCA 2952</strain>
    </source>
</reference>
<protein>
    <submittedName>
        <fullName evidence="2">Uncharacterized protein</fullName>
    </submittedName>
</protein>
<feature type="region of interest" description="Disordered" evidence="1">
    <location>
        <begin position="1"/>
        <end position="28"/>
    </location>
</feature>
<evidence type="ECO:0000313" key="2">
    <source>
        <dbReference type="EMBL" id="KTB39285.1"/>
    </source>
</evidence>
<name>A0A0W0FSL2_MONRR</name>
<dbReference type="EMBL" id="LATX01001690">
    <property type="protein sequence ID" value="KTB39285.1"/>
    <property type="molecule type" value="Genomic_DNA"/>
</dbReference>
<dbReference type="AlphaFoldDB" id="A0A0W0FSL2"/>
<organism evidence="2 3">
    <name type="scientific">Moniliophthora roreri</name>
    <name type="common">Frosty pod rot fungus</name>
    <name type="synonym">Monilia roreri</name>
    <dbReference type="NCBI Taxonomy" id="221103"/>
    <lineage>
        <taxon>Eukaryota</taxon>
        <taxon>Fungi</taxon>
        <taxon>Dikarya</taxon>
        <taxon>Basidiomycota</taxon>
        <taxon>Agaricomycotina</taxon>
        <taxon>Agaricomycetes</taxon>
        <taxon>Agaricomycetidae</taxon>
        <taxon>Agaricales</taxon>
        <taxon>Marasmiineae</taxon>
        <taxon>Marasmiaceae</taxon>
        <taxon>Moniliophthora</taxon>
    </lineage>
</organism>
<accession>A0A0W0FSL2</accession>
<sequence length="101" mass="11087">MSKLSDANTELERSLRHQANEAIRVRTTQRSPPECIAISHLYKSKEAHDGCIITTNISQNGQASGYDMSIGETYNNVLVASDSISKPKPPISRLTRASSNQ</sequence>